<proteinExistence type="predicted"/>
<protein>
    <submittedName>
        <fullName evidence="1">Unannotated protein</fullName>
    </submittedName>
</protein>
<organism evidence="1">
    <name type="scientific">freshwater metagenome</name>
    <dbReference type="NCBI Taxonomy" id="449393"/>
    <lineage>
        <taxon>unclassified sequences</taxon>
        <taxon>metagenomes</taxon>
        <taxon>ecological metagenomes</taxon>
    </lineage>
</organism>
<gene>
    <name evidence="1" type="ORF">UFOPK1811_01224</name>
</gene>
<dbReference type="AlphaFoldDB" id="A0A6J6H1T8"/>
<evidence type="ECO:0000313" key="1">
    <source>
        <dbReference type="EMBL" id="CAB4607651.1"/>
    </source>
</evidence>
<reference evidence="1" key="1">
    <citation type="submission" date="2020-05" db="EMBL/GenBank/DDBJ databases">
        <authorList>
            <person name="Chiriac C."/>
            <person name="Salcher M."/>
            <person name="Ghai R."/>
            <person name="Kavagutti S V."/>
        </authorList>
    </citation>
    <scope>NUCLEOTIDE SEQUENCE</scope>
</reference>
<accession>A0A6J6H1T8</accession>
<name>A0A6J6H1T8_9ZZZZ</name>
<sequence length="115" mass="12154">MVASGVNPETNLGVFLWLYFSFPGSTRSGADANKMPAPLSSRKVEIIPLTTSLTVPGYEVDSLIKSTSFLRCGATDVTAPLRKANSGSLFSFKGVGTQITTTSAFSTSVKSWLAL</sequence>
<dbReference type="EMBL" id="CAEZUJ010000072">
    <property type="protein sequence ID" value="CAB4607651.1"/>
    <property type="molecule type" value="Genomic_DNA"/>
</dbReference>